<evidence type="ECO:0000256" key="5">
    <source>
        <dbReference type="ARBA" id="ARBA00022989"/>
    </source>
</evidence>
<comment type="subcellular location">
    <subcellularLocation>
        <location evidence="1">Cell membrane</location>
        <topology evidence="1">Multi-pass membrane protein</topology>
    </subcellularLocation>
</comment>
<evidence type="ECO:0000313" key="9">
    <source>
        <dbReference type="Proteomes" id="UP000002318"/>
    </source>
</evidence>
<keyword evidence="2" id="KW-0813">Transport</keyword>
<dbReference type="AlphaFoldDB" id="E1R3U3"/>
<evidence type="ECO:0000256" key="6">
    <source>
        <dbReference type="ARBA" id="ARBA00023136"/>
    </source>
</evidence>
<dbReference type="GO" id="GO:0015297">
    <property type="term" value="F:antiporter activity"/>
    <property type="evidence" value="ECO:0007669"/>
    <property type="project" value="InterPro"/>
</dbReference>
<dbReference type="STRING" id="573413.Spirs_2962"/>
<name>E1R3U3_SEDSS</name>
<dbReference type="InterPro" id="IPR048279">
    <property type="entry name" value="MdtK-like"/>
</dbReference>
<feature type="transmembrane region" description="Helical" evidence="7">
    <location>
        <begin position="425"/>
        <end position="444"/>
    </location>
</feature>
<feature type="transmembrane region" description="Helical" evidence="7">
    <location>
        <begin position="174"/>
        <end position="194"/>
    </location>
</feature>
<dbReference type="OrthoDB" id="9806302at2"/>
<feature type="transmembrane region" description="Helical" evidence="7">
    <location>
        <begin position="371"/>
        <end position="389"/>
    </location>
</feature>
<evidence type="ECO:0000256" key="1">
    <source>
        <dbReference type="ARBA" id="ARBA00004651"/>
    </source>
</evidence>
<dbReference type="NCBIfam" id="TIGR00797">
    <property type="entry name" value="matE"/>
    <property type="match status" value="1"/>
</dbReference>
<keyword evidence="5 7" id="KW-1133">Transmembrane helix</keyword>
<feature type="transmembrane region" description="Helical" evidence="7">
    <location>
        <begin position="394"/>
        <end position="413"/>
    </location>
</feature>
<feature type="transmembrane region" description="Helical" evidence="7">
    <location>
        <begin position="97"/>
        <end position="120"/>
    </location>
</feature>
<dbReference type="HOGENOM" id="CLU_012893_0_1_12"/>
<dbReference type="InterPro" id="IPR052031">
    <property type="entry name" value="Membrane_Transporter-Flippase"/>
</dbReference>
<dbReference type="PANTHER" id="PTHR43549">
    <property type="entry name" value="MULTIDRUG RESISTANCE PROTEIN YPNP-RELATED"/>
    <property type="match status" value="1"/>
</dbReference>
<feature type="transmembrane region" description="Helical" evidence="7">
    <location>
        <begin position="200"/>
        <end position="221"/>
    </location>
</feature>
<protein>
    <submittedName>
        <fullName evidence="8">MATE efflux family protein</fullName>
    </submittedName>
</protein>
<dbReference type="Pfam" id="PF01554">
    <property type="entry name" value="MatE"/>
    <property type="match status" value="2"/>
</dbReference>
<dbReference type="eggNOG" id="COG0534">
    <property type="taxonomic scope" value="Bacteria"/>
</dbReference>
<dbReference type="EMBL" id="CP002116">
    <property type="protein sequence ID" value="ADK82064.1"/>
    <property type="molecule type" value="Genomic_DNA"/>
</dbReference>
<dbReference type="KEGG" id="ssm:Spirs_2962"/>
<organism evidence="8 9">
    <name type="scientific">Sediminispirochaeta smaragdinae (strain DSM 11293 / JCM 15392 / SEBR 4228)</name>
    <name type="common">Spirochaeta smaragdinae</name>
    <dbReference type="NCBI Taxonomy" id="573413"/>
    <lineage>
        <taxon>Bacteria</taxon>
        <taxon>Pseudomonadati</taxon>
        <taxon>Spirochaetota</taxon>
        <taxon>Spirochaetia</taxon>
        <taxon>Spirochaetales</taxon>
        <taxon>Spirochaetaceae</taxon>
        <taxon>Sediminispirochaeta</taxon>
    </lineage>
</organism>
<accession>E1R3U3</accession>
<keyword evidence="6 7" id="KW-0472">Membrane</keyword>
<evidence type="ECO:0000256" key="7">
    <source>
        <dbReference type="SAM" id="Phobius"/>
    </source>
</evidence>
<dbReference type="CDD" id="cd13145">
    <property type="entry name" value="MATE_like_5"/>
    <property type="match status" value="1"/>
</dbReference>
<feature type="transmembrane region" description="Helical" evidence="7">
    <location>
        <begin position="140"/>
        <end position="162"/>
    </location>
</feature>
<proteinExistence type="predicted"/>
<dbReference type="GO" id="GO:0042910">
    <property type="term" value="F:xenobiotic transmembrane transporter activity"/>
    <property type="evidence" value="ECO:0007669"/>
    <property type="project" value="InterPro"/>
</dbReference>
<feature type="transmembrane region" description="Helical" evidence="7">
    <location>
        <begin position="242"/>
        <end position="272"/>
    </location>
</feature>
<keyword evidence="3" id="KW-1003">Cell membrane</keyword>
<feature type="transmembrane region" description="Helical" evidence="7">
    <location>
        <begin position="292"/>
        <end position="309"/>
    </location>
</feature>
<feature type="transmembrane region" description="Helical" evidence="7">
    <location>
        <begin position="62"/>
        <end position="85"/>
    </location>
</feature>
<evidence type="ECO:0000256" key="4">
    <source>
        <dbReference type="ARBA" id="ARBA00022692"/>
    </source>
</evidence>
<dbReference type="PIRSF" id="PIRSF006603">
    <property type="entry name" value="DinF"/>
    <property type="match status" value="1"/>
</dbReference>
<dbReference type="RefSeq" id="WP_013255523.1">
    <property type="nucleotide sequence ID" value="NC_014364.1"/>
</dbReference>
<gene>
    <name evidence="8" type="ordered locus">Spirs_2962</name>
</gene>
<dbReference type="GO" id="GO:0005886">
    <property type="term" value="C:plasma membrane"/>
    <property type="evidence" value="ECO:0007669"/>
    <property type="project" value="UniProtKB-SubCell"/>
</dbReference>
<sequence>MRETVGGNSLDSLLSEPVPRLVRTIGIPAAVGFLFNTGFNVVDTWYAGMLSTSTLAALSLSFPLFFIIIAFTEGFSVGVTAVVGNEYGAGRESSGRFVSAQVFSLGIILSLLLTLVGELAAPPLFRLLGADGDYLSKALAYMRIIFAGALFFLFNGAINGILRAHGDTKSYRNVLIAGFLLNLLLDPLFIFGWLGIPRMGIRGVAFATILVQALGMSYMLYRLQKYRRFAGAHRHDFLPRPSAWLQLLGQGVPATLNSLTVGVGIFVITWFLGQFGERAVAAYGAAVRIEQIALLPTIGISTAVLSISARNSGAALFHRVKETEISALKYGLVLLVPAAFFLLAAPVLVGFFSGDQEVIAIGARYLRIDSLTLYAYVVLSVHVSLLQGLKRPRFAIAIGLFRQLLVPVPLFWLLSKTAGLGVTGVFWGIFAVTWMAALIAALYCRHILSEYA</sequence>
<evidence type="ECO:0000256" key="3">
    <source>
        <dbReference type="ARBA" id="ARBA00022475"/>
    </source>
</evidence>
<reference evidence="8 9" key="1">
    <citation type="journal article" date="2010" name="Stand. Genomic Sci.">
        <title>Complete genome sequence of Spirochaeta smaragdinae type strain (SEBR 4228).</title>
        <authorList>
            <person name="Mavromatis K."/>
            <person name="Yasawong M."/>
            <person name="Chertkov O."/>
            <person name="Lapidus A."/>
            <person name="Lucas S."/>
            <person name="Nolan M."/>
            <person name="Del Rio T.G."/>
            <person name="Tice H."/>
            <person name="Cheng J.F."/>
            <person name="Pitluck S."/>
            <person name="Liolios K."/>
            <person name="Ivanova N."/>
            <person name="Tapia R."/>
            <person name="Han C."/>
            <person name="Bruce D."/>
            <person name="Goodwin L."/>
            <person name="Pati A."/>
            <person name="Chen A."/>
            <person name="Palaniappan K."/>
            <person name="Land M."/>
            <person name="Hauser L."/>
            <person name="Chang Y.J."/>
            <person name="Jeffries C.D."/>
            <person name="Detter J.C."/>
            <person name="Rohde M."/>
            <person name="Brambilla E."/>
            <person name="Spring S."/>
            <person name="Goker M."/>
            <person name="Sikorski J."/>
            <person name="Woyke T."/>
            <person name="Bristow J."/>
            <person name="Eisen J.A."/>
            <person name="Markowitz V."/>
            <person name="Hugenholtz P."/>
            <person name="Klenk H.P."/>
            <person name="Kyrpides N.C."/>
        </authorList>
    </citation>
    <scope>NUCLEOTIDE SEQUENCE [LARGE SCALE GENOMIC DNA]</scope>
    <source>
        <strain evidence="9">DSM 11293 / JCM 15392 / SEBR 4228</strain>
    </source>
</reference>
<evidence type="ECO:0000313" key="8">
    <source>
        <dbReference type="EMBL" id="ADK82064.1"/>
    </source>
</evidence>
<evidence type="ECO:0000256" key="2">
    <source>
        <dbReference type="ARBA" id="ARBA00022448"/>
    </source>
</evidence>
<dbReference type="Proteomes" id="UP000002318">
    <property type="component" value="Chromosome"/>
</dbReference>
<feature type="transmembrane region" description="Helical" evidence="7">
    <location>
        <begin position="21"/>
        <end position="42"/>
    </location>
</feature>
<keyword evidence="4 7" id="KW-0812">Transmembrane</keyword>
<feature type="transmembrane region" description="Helical" evidence="7">
    <location>
        <begin position="330"/>
        <end position="351"/>
    </location>
</feature>
<keyword evidence="9" id="KW-1185">Reference proteome</keyword>
<dbReference type="PANTHER" id="PTHR43549:SF3">
    <property type="entry name" value="MULTIDRUG RESISTANCE PROTEIN YPNP-RELATED"/>
    <property type="match status" value="1"/>
</dbReference>
<dbReference type="InterPro" id="IPR002528">
    <property type="entry name" value="MATE_fam"/>
</dbReference>